<evidence type="ECO:0000313" key="2">
    <source>
        <dbReference type="WBParaSite" id="PS1159_v2.g13619.t1"/>
    </source>
</evidence>
<dbReference type="Proteomes" id="UP000887580">
    <property type="component" value="Unplaced"/>
</dbReference>
<organism evidence="1 2">
    <name type="scientific">Panagrolaimus sp. PS1159</name>
    <dbReference type="NCBI Taxonomy" id="55785"/>
    <lineage>
        <taxon>Eukaryota</taxon>
        <taxon>Metazoa</taxon>
        <taxon>Ecdysozoa</taxon>
        <taxon>Nematoda</taxon>
        <taxon>Chromadorea</taxon>
        <taxon>Rhabditida</taxon>
        <taxon>Tylenchina</taxon>
        <taxon>Panagrolaimomorpha</taxon>
        <taxon>Panagrolaimoidea</taxon>
        <taxon>Panagrolaimidae</taxon>
        <taxon>Panagrolaimus</taxon>
    </lineage>
</organism>
<proteinExistence type="predicted"/>
<protein>
    <submittedName>
        <fullName evidence="2">Uncharacterized protein</fullName>
    </submittedName>
</protein>
<sequence length="87" mass="10265">MKEMCKMHNPASKITGFILSYVDGPLNVNDYLKFIQEHVYRSGSRLLTDFISTVPKENLEKLRKAASYEVNEWPRPRTRCWFISRPD</sequence>
<reference evidence="2" key="1">
    <citation type="submission" date="2022-11" db="UniProtKB">
        <authorList>
            <consortium name="WormBaseParasite"/>
        </authorList>
    </citation>
    <scope>IDENTIFICATION</scope>
</reference>
<evidence type="ECO:0000313" key="1">
    <source>
        <dbReference type="Proteomes" id="UP000887580"/>
    </source>
</evidence>
<accession>A0AC35F431</accession>
<dbReference type="WBParaSite" id="PS1159_v2.g13619.t1">
    <property type="protein sequence ID" value="PS1159_v2.g13619.t1"/>
    <property type="gene ID" value="PS1159_v2.g13619"/>
</dbReference>
<name>A0AC35F431_9BILA</name>